<feature type="domain" description="Domain of unknown function at the cortex 1" evidence="4">
    <location>
        <begin position="193"/>
        <end position="413"/>
    </location>
</feature>
<feature type="region of interest" description="Disordered" evidence="1">
    <location>
        <begin position="1"/>
        <end position="35"/>
    </location>
</feature>
<feature type="transmembrane region" description="Helical" evidence="2">
    <location>
        <begin position="42"/>
        <end position="61"/>
    </location>
</feature>
<feature type="region of interest" description="Disordered" evidence="1">
    <location>
        <begin position="1149"/>
        <end position="1181"/>
    </location>
</feature>
<feature type="compositionally biased region" description="Low complexity" evidence="1">
    <location>
        <begin position="16"/>
        <end position="32"/>
    </location>
</feature>
<dbReference type="InterPro" id="IPR006869">
    <property type="entry name" value="DUF547"/>
</dbReference>
<dbReference type="EMBL" id="SPLM01000108">
    <property type="protein sequence ID" value="TMW60251.1"/>
    <property type="molecule type" value="Genomic_DNA"/>
</dbReference>
<comment type="caution">
    <text evidence="5">The sequence shown here is derived from an EMBL/GenBank/DDBJ whole genome shotgun (WGS) entry which is preliminary data.</text>
</comment>
<evidence type="ECO:0000256" key="1">
    <source>
        <dbReference type="SAM" id="MobiDB-lite"/>
    </source>
</evidence>
<dbReference type="Pfam" id="PF08588">
    <property type="entry name" value="Duc1"/>
    <property type="match status" value="1"/>
</dbReference>
<reference evidence="5" key="1">
    <citation type="submission" date="2019-03" db="EMBL/GenBank/DDBJ databases">
        <title>Long read genome sequence of the mycoparasitic Pythium oligandrum ATCC 38472 isolated from sugarbeet rhizosphere.</title>
        <authorList>
            <person name="Gaulin E."/>
        </authorList>
    </citation>
    <scope>NUCLEOTIDE SEQUENCE</scope>
    <source>
        <strain evidence="5">ATCC 38472_TT</strain>
    </source>
</reference>
<name>A0A8K1CC66_PYTOL</name>
<keyword evidence="2" id="KW-1133">Transmembrane helix</keyword>
<evidence type="ECO:0008006" key="7">
    <source>
        <dbReference type="Google" id="ProtNLM"/>
    </source>
</evidence>
<dbReference type="Proteomes" id="UP000794436">
    <property type="component" value="Unassembled WGS sequence"/>
</dbReference>
<gene>
    <name evidence="5" type="ORF">Poli38472_000293</name>
</gene>
<sequence>MVSSPRKRRVGAEAPSHASHATVDAAAASGDGDPAHPPRSQVLAILTSIVLVILVVLELVTDPEEVREWRFSMLSLVFPSRQVTWLKIVCVTLGFCLSSSYFLGSRSQLAAAEQTLRQSAAVLVSPFASSHEQQSETSLNHNGTPTASWLASRCQSLLRTDHFGASDQSGEELPQLKIRDECRPNDTPVPLSTSSQFESVNPKHAIPFESEYFQGHYLFMVRDTTRSAGGVSTWGQLFNGKRRTLWVQIQGRFKKPLPPRCVIYLATELPNPRGFQVAFLTRQLVTLLITLVKKFVPTAHISFGDERSDPAENELPHAAFPLYQNADEFVVTSGTDAVPVLGQECFGETRKQKETRSRVAVGQEPPVQLDAVYSFQFHTMYADLAQWKMVNVPGMPDMDLKRFCSDQPIHIAGYAVNLPVNFSTVMWDLPHCTKDKNYFFSFSVHRNLRIQPGESKTSATSSASEVTSPMALSPSSTFMTALLSPRWRSVSCDQPEALVRQQQAREEEFALRPQPRIRASSSVRNMTPAQRAADLANWKFSLPFWLERVDAAAGNRKVAYIFQVQPKSSESPNPKTRTVVRTTSTVKHALLLLDNGESGEVTPLSMAYDYKKLVVESREYLYDTITRETNLVGRLLQEIAALPVSLTSEEQQAMLYNCLMSASALPRILTYQDIGVQLTKSKRKQMDIILELGVYRMMDRRFFRQEWFILTTSEVLFFRSFSLRPGKSISITQILHVECVDDLPFLCDDMEDEPEETTRRATNRWFCLQLHLLNEIVTVFLDSEQARSQSVSSLNQLIKLKRGSHHQYHDDASGALRLPSLVSIDSVSSPVCLNHRSYLPARDIRIQSDTSPSKLQALSRSNGLQLAEETLRRGLVVAGKPRENVECSELMAFFSAIEHLNDLVLMEGGRLVPWLAKDEDRMAFALNLYHILYIHARLLYGSVSTHAQWKKFKTLPYYTLGSDRAIHLSLADIEYGLLRARPGPGDERLSSGLATNKARTELFSRFVVERRDFRTSLALQMNCGRATASLMRVYHAGSVKSFQDELNETCAQFLQKEVRIDDTQRVIHLPKVCEWNADDYGTAIQVPAGSRGFFCLQKLLPLMHAELQEHVQHQLLGAGKECQIRYSRFWTQELTKSFSSSLLLSRPDMTATVQPTTRSRDDSTLDAVPGAENKGSPIPKSTSALDFLQSLF</sequence>
<keyword evidence="2" id="KW-0472">Membrane</keyword>
<keyword evidence="2" id="KW-0812">Transmembrane</keyword>
<evidence type="ECO:0000313" key="5">
    <source>
        <dbReference type="EMBL" id="TMW60251.1"/>
    </source>
</evidence>
<dbReference type="Gene3D" id="2.30.29.30">
    <property type="entry name" value="Pleckstrin-homology domain (PH domain)/Phosphotyrosine-binding domain (PTB)"/>
    <property type="match status" value="1"/>
</dbReference>
<dbReference type="AlphaFoldDB" id="A0A8K1CC66"/>
<dbReference type="OrthoDB" id="418495at2759"/>
<evidence type="ECO:0000259" key="4">
    <source>
        <dbReference type="Pfam" id="PF08588"/>
    </source>
</evidence>
<dbReference type="PANTHER" id="PTHR46361">
    <property type="entry name" value="ELECTRON CARRIER/ PROTEIN DISULFIDE OXIDOREDUCTASE"/>
    <property type="match status" value="1"/>
</dbReference>
<organism evidence="5 6">
    <name type="scientific">Pythium oligandrum</name>
    <name type="common">Mycoparasitic fungus</name>
    <dbReference type="NCBI Taxonomy" id="41045"/>
    <lineage>
        <taxon>Eukaryota</taxon>
        <taxon>Sar</taxon>
        <taxon>Stramenopiles</taxon>
        <taxon>Oomycota</taxon>
        <taxon>Peronosporomycetes</taxon>
        <taxon>Pythiales</taxon>
        <taxon>Pythiaceae</taxon>
        <taxon>Pythium</taxon>
    </lineage>
</organism>
<dbReference type="InterPro" id="IPR011993">
    <property type="entry name" value="PH-like_dom_sf"/>
</dbReference>
<dbReference type="PANTHER" id="PTHR46361:SF3">
    <property type="entry name" value="ELECTRON CARRIER_ PROTEIN DISULFIDE OXIDOREDUCTASE"/>
    <property type="match status" value="1"/>
</dbReference>
<evidence type="ECO:0000313" key="6">
    <source>
        <dbReference type="Proteomes" id="UP000794436"/>
    </source>
</evidence>
<feature type="domain" description="DUF547" evidence="3">
    <location>
        <begin position="917"/>
        <end position="1054"/>
    </location>
</feature>
<proteinExistence type="predicted"/>
<keyword evidence="6" id="KW-1185">Reference proteome</keyword>
<dbReference type="InterPro" id="IPR013897">
    <property type="entry name" value="Duc1"/>
</dbReference>
<accession>A0A8K1CC66</accession>
<protein>
    <recommendedName>
        <fullName evidence="7">DUF547 domain-containing protein</fullName>
    </recommendedName>
</protein>
<evidence type="ECO:0000259" key="3">
    <source>
        <dbReference type="Pfam" id="PF04784"/>
    </source>
</evidence>
<evidence type="ECO:0000256" key="2">
    <source>
        <dbReference type="SAM" id="Phobius"/>
    </source>
</evidence>
<dbReference type="Pfam" id="PF04784">
    <property type="entry name" value="DUF547"/>
    <property type="match status" value="1"/>
</dbReference>